<dbReference type="Proteomes" id="UP000060630">
    <property type="component" value="Unassembled WGS sequence"/>
</dbReference>
<organism evidence="2 3">
    <name type="scientific">Burkholderia ubonensis</name>
    <dbReference type="NCBI Taxonomy" id="101571"/>
    <lineage>
        <taxon>Bacteria</taxon>
        <taxon>Pseudomonadati</taxon>
        <taxon>Pseudomonadota</taxon>
        <taxon>Betaproteobacteria</taxon>
        <taxon>Burkholderiales</taxon>
        <taxon>Burkholderiaceae</taxon>
        <taxon>Burkholderia</taxon>
        <taxon>Burkholderia cepacia complex</taxon>
    </lineage>
</organism>
<name>A0A108GZ28_9BURK</name>
<accession>A0A108GZ28</accession>
<comment type="caution">
    <text evidence="2">The sequence shown here is derived from an EMBL/GenBank/DDBJ whole genome shotgun (WGS) entry which is preliminary data.</text>
</comment>
<feature type="region of interest" description="Disordered" evidence="1">
    <location>
        <begin position="1"/>
        <end position="58"/>
    </location>
</feature>
<reference evidence="2 3" key="1">
    <citation type="submission" date="2015-11" db="EMBL/GenBank/DDBJ databases">
        <title>Expanding the genomic diversity of Burkholderia species for the development of highly accurate diagnostics.</title>
        <authorList>
            <person name="Sahl J."/>
            <person name="Keim P."/>
            <person name="Wagner D."/>
        </authorList>
    </citation>
    <scope>NUCLEOTIDE SEQUENCE [LARGE SCALE GENOMIC DNA]</scope>
    <source>
        <strain evidence="2 3">MSMB2087WGS</strain>
    </source>
</reference>
<evidence type="ECO:0008006" key="4">
    <source>
        <dbReference type="Google" id="ProtNLM"/>
    </source>
</evidence>
<dbReference type="AlphaFoldDB" id="A0A108GZ28"/>
<dbReference type="InterPro" id="IPR021513">
    <property type="entry name" value="Phage_RSL1_Orf186"/>
</dbReference>
<dbReference type="Pfam" id="PF11373">
    <property type="entry name" value="DUF3175"/>
    <property type="match status" value="1"/>
</dbReference>
<dbReference type="RefSeq" id="WP_045565462.1">
    <property type="nucleotide sequence ID" value="NZ_LOVG01000040.1"/>
</dbReference>
<evidence type="ECO:0000313" key="2">
    <source>
        <dbReference type="EMBL" id="KWA82709.1"/>
    </source>
</evidence>
<feature type="compositionally biased region" description="Polar residues" evidence="1">
    <location>
        <begin position="26"/>
        <end position="37"/>
    </location>
</feature>
<sequence length="120" mass="13547">MPTRRPPVSSREDGRSATRRPARDTTAPSAAQRWSQRVTEHSDALDLEPGTFSHDDPDEVAQALKRAAERSTRRKGTPYQSAMSMLNFYINRAGAHLPQDRRDTLERAKQKLREAFGRGS</sequence>
<gene>
    <name evidence="2" type="ORF">WL29_26195</name>
</gene>
<evidence type="ECO:0000313" key="3">
    <source>
        <dbReference type="Proteomes" id="UP000060630"/>
    </source>
</evidence>
<proteinExistence type="predicted"/>
<evidence type="ECO:0000256" key="1">
    <source>
        <dbReference type="SAM" id="MobiDB-lite"/>
    </source>
</evidence>
<dbReference type="EMBL" id="LPHD01000064">
    <property type="protein sequence ID" value="KWA82709.1"/>
    <property type="molecule type" value="Genomic_DNA"/>
</dbReference>
<protein>
    <recommendedName>
        <fullName evidence="4">DUF3175 domain-containing protein</fullName>
    </recommendedName>
</protein>